<proteinExistence type="inferred from homology"/>
<dbReference type="EMBL" id="FNHB01000002">
    <property type="protein sequence ID" value="SDM15367.1"/>
    <property type="molecule type" value="Genomic_DNA"/>
</dbReference>
<dbReference type="Gene3D" id="3.40.50.1980">
    <property type="entry name" value="Nitrogenase molybdenum iron protein domain"/>
    <property type="match status" value="2"/>
</dbReference>
<dbReference type="PANTHER" id="PTHR30535">
    <property type="entry name" value="VITAMIN B12-BINDING PROTEIN"/>
    <property type="match status" value="1"/>
</dbReference>
<dbReference type="GO" id="GO:0071281">
    <property type="term" value="P:cellular response to iron ion"/>
    <property type="evidence" value="ECO:0007669"/>
    <property type="project" value="TreeGrafter"/>
</dbReference>
<feature type="domain" description="Fe/B12 periplasmic-binding" evidence="3">
    <location>
        <begin position="53"/>
        <end position="314"/>
    </location>
</feature>
<name>A0A1G9QXP0_9FIRM</name>
<dbReference type="InterPro" id="IPR050902">
    <property type="entry name" value="ABC_Transporter_SBP"/>
</dbReference>
<dbReference type="AlphaFoldDB" id="A0A1G9QXP0"/>
<dbReference type="RefSeq" id="WP_092070850.1">
    <property type="nucleotide sequence ID" value="NZ_FNHB01000002.1"/>
</dbReference>
<accession>A0A1G9QXP0</accession>
<dbReference type="PROSITE" id="PS50983">
    <property type="entry name" value="FE_B12_PBP"/>
    <property type="match status" value="1"/>
</dbReference>
<keyword evidence="5" id="KW-1185">Reference proteome</keyword>
<dbReference type="STRING" id="146817.SAMN04488502_102335"/>
<dbReference type="Pfam" id="PF01497">
    <property type="entry name" value="Peripla_BP_2"/>
    <property type="match status" value="1"/>
</dbReference>
<protein>
    <submittedName>
        <fullName evidence="4">Iron complex transport system substrate-binding protein</fullName>
    </submittedName>
</protein>
<evidence type="ECO:0000313" key="4">
    <source>
        <dbReference type="EMBL" id="SDM15367.1"/>
    </source>
</evidence>
<dbReference type="SUPFAM" id="SSF53807">
    <property type="entry name" value="Helical backbone' metal receptor"/>
    <property type="match status" value="1"/>
</dbReference>
<evidence type="ECO:0000259" key="3">
    <source>
        <dbReference type="PROSITE" id="PS50983"/>
    </source>
</evidence>
<dbReference type="PANTHER" id="PTHR30535:SF34">
    <property type="entry name" value="MOLYBDATE-BINDING PROTEIN MOLA"/>
    <property type="match status" value="1"/>
</dbReference>
<keyword evidence="2" id="KW-0732">Signal</keyword>
<dbReference type="PROSITE" id="PS51257">
    <property type="entry name" value="PROKAR_LIPOPROTEIN"/>
    <property type="match status" value="1"/>
</dbReference>
<evidence type="ECO:0000256" key="2">
    <source>
        <dbReference type="SAM" id="SignalP"/>
    </source>
</evidence>
<feature type="signal peptide" evidence="2">
    <location>
        <begin position="1"/>
        <end position="21"/>
    </location>
</feature>
<reference evidence="4 5" key="1">
    <citation type="submission" date="2016-10" db="EMBL/GenBank/DDBJ databases">
        <authorList>
            <person name="de Groot N.N."/>
        </authorList>
    </citation>
    <scope>NUCLEOTIDE SEQUENCE [LARGE SCALE GENOMIC DNA]</scope>
    <source>
        <strain evidence="4 5">DSM 1736</strain>
    </source>
</reference>
<dbReference type="Proteomes" id="UP000214880">
    <property type="component" value="Unassembled WGS sequence"/>
</dbReference>
<feature type="chain" id="PRO_5039164593" evidence="2">
    <location>
        <begin position="22"/>
        <end position="317"/>
    </location>
</feature>
<sequence length="317" mass="34350">MKRLGYAALVFLLIAALSGCGGFQGGPADMPQSAHEVQDGQGKTLKLPHKPQRIASLSIGTDEVLVHLVAPERIAALTYLADDPGISNITAQAQSIATKVRANPEQLIALQPDLLLVPDWQPQELIDTLRQAGLPVYVYHAPNTIEQIKQMIGELSRVVGEEAAGQQLIAGMDSELAAVRQQVDRVAPDKRLIVLQFSLLGATGGTGSLFDDICKYAGVRNGGAIAGLGKFDLMSKEQMIKVNPDVLIMPMWDSTGRNNIGQYREKVRSDPGLQSVKAVKNDRLIPVPDRFQSSASHYIVDGVREVARAAYPELDWQ</sequence>
<organism evidence="4 5">
    <name type="scientific">Dendrosporobacter quercicolus</name>
    <dbReference type="NCBI Taxonomy" id="146817"/>
    <lineage>
        <taxon>Bacteria</taxon>
        <taxon>Bacillati</taxon>
        <taxon>Bacillota</taxon>
        <taxon>Negativicutes</taxon>
        <taxon>Selenomonadales</taxon>
        <taxon>Sporomusaceae</taxon>
        <taxon>Dendrosporobacter</taxon>
    </lineage>
</organism>
<dbReference type="OrthoDB" id="1632098at2"/>
<evidence type="ECO:0000256" key="1">
    <source>
        <dbReference type="ARBA" id="ARBA00008814"/>
    </source>
</evidence>
<gene>
    <name evidence="4" type="ORF">SAMN04488502_102335</name>
</gene>
<comment type="similarity">
    <text evidence="1">Belongs to the bacterial solute-binding protein 8 family.</text>
</comment>
<evidence type="ECO:0000313" key="5">
    <source>
        <dbReference type="Proteomes" id="UP000214880"/>
    </source>
</evidence>
<dbReference type="InterPro" id="IPR002491">
    <property type="entry name" value="ABC_transptr_periplasmic_BD"/>
</dbReference>